<feature type="transmembrane region" description="Helical" evidence="12">
    <location>
        <begin position="124"/>
        <end position="149"/>
    </location>
</feature>
<evidence type="ECO:0000256" key="11">
    <source>
        <dbReference type="ARBA" id="ARBA00048134"/>
    </source>
</evidence>
<comment type="catalytic activity">
    <reaction evidence="11">
        <text>methanethiol + S-adenosyl-L-methionine = dimethyl sulfide + S-adenosyl-L-homocysteine + H(+)</text>
        <dbReference type="Rhea" id="RHEA:50428"/>
        <dbReference type="ChEBI" id="CHEBI:15378"/>
        <dbReference type="ChEBI" id="CHEBI:16007"/>
        <dbReference type="ChEBI" id="CHEBI:17437"/>
        <dbReference type="ChEBI" id="CHEBI:57856"/>
        <dbReference type="ChEBI" id="CHEBI:59789"/>
        <dbReference type="EC" id="2.1.1.334"/>
    </reaction>
</comment>
<accession>A0A919PRB1</accession>
<evidence type="ECO:0000256" key="8">
    <source>
        <dbReference type="ARBA" id="ARBA00022692"/>
    </source>
</evidence>
<evidence type="ECO:0000256" key="4">
    <source>
        <dbReference type="ARBA" id="ARBA00012149"/>
    </source>
</evidence>
<comment type="caution">
    <text evidence="14">The sequence shown here is derived from an EMBL/GenBank/DDBJ whole genome shotgun (WGS) entry which is preliminary data.</text>
</comment>
<dbReference type="InterPro" id="IPR009915">
    <property type="entry name" value="NnrU_dom"/>
</dbReference>
<keyword evidence="9 12" id="KW-1133">Transmembrane helix</keyword>
<dbReference type="EMBL" id="BONQ01000113">
    <property type="protein sequence ID" value="GIG49201.1"/>
    <property type="molecule type" value="Genomic_DNA"/>
</dbReference>
<dbReference type="GO" id="GO:0008168">
    <property type="term" value="F:methyltransferase activity"/>
    <property type="evidence" value="ECO:0007669"/>
    <property type="project" value="UniProtKB-KW"/>
</dbReference>
<keyword evidence="10 12" id="KW-0472">Membrane</keyword>
<name>A0A919PRB1_9ACTN</name>
<dbReference type="GO" id="GO:0032259">
    <property type="term" value="P:methylation"/>
    <property type="evidence" value="ECO:0007669"/>
    <property type="project" value="UniProtKB-KW"/>
</dbReference>
<proteinExistence type="inferred from homology"/>
<feature type="transmembrane region" description="Helical" evidence="12">
    <location>
        <begin position="7"/>
        <end position="34"/>
    </location>
</feature>
<protein>
    <recommendedName>
        <fullName evidence="4">methanethiol S-methyltransferase</fullName>
        <ecNumber evidence="4">2.1.1.334</ecNumber>
    </recommendedName>
</protein>
<feature type="transmembrane region" description="Helical" evidence="12">
    <location>
        <begin position="87"/>
        <end position="104"/>
    </location>
</feature>
<dbReference type="InterPro" id="IPR033580">
    <property type="entry name" value="Nurim-like"/>
</dbReference>
<dbReference type="PANTHER" id="PTHR31040:SF1">
    <property type="entry name" value="NURIM"/>
    <property type="match status" value="1"/>
</dbReference>
<keyword evidence="8 12" id="KW-0812">Transmembrane</keyword>
<dbReference type="Pfam" id="PF07298">
    <property type="entry name" value="NnrU"/>
    <property type="match status" value="1"/>
</dbReference>
<dbReference type="PANTHER" id="PTHR31040">
    <property type="entry name" value="NURIM"/>
    <property type="match status" value="1"/>
</dbReference>
<dbReference type="GO" id="GO:0016020">
    <property type="term" value="C:membrane"/>
    <property type="evidence" value="ECO:0007669"/>
    <property type="project" value="UniProtKB-SubCell"/>
</dbReference>
<evidence type="ECO:0000256" key="6">
    <source>
        <dbReference type="ARBA" id="ARBA00022679"/>
    </source>
</evidence>
<dbReference type="NCBIfam" id="NF045656">
    <property type="entry name" value="MeththiolMtaseMddA"/>
    <property type="match status" value="1"/>
</dbReference>
<keyword evidence="15" id="KW-1185">Reference proteome</keyword>
<reference evidence="14" key="1">
    <citation type="submission" date="2021-01" db="EMBL/GenBank/DDBJ databases">
        <title>Whole genome shotgun sequence of Dactylosporangium siamense NBRC 106093.</title>
        <authorList>
            <person name="Komaki H."/>
            <person name="Tamura T."/>
        </authorList>
    </citation>
    <scope>NUCLEOTIDE SEQUENCE</scope>
    <source>
        <strain evidence="14">NBRC 106093</strain>
    </source>
</reference>
<dbReference type="Gene3D" id="1.20.120.1630">
    <property type="match status" value="1"/>
</dbReference>
<evidence type="ECO:0000256" key="1">
    <source>
        <dbReference type="ARBA" id="ARBA00002096"/>
    </source>
</evidence>
<sequence>MLRKALVLVYGATAYLAFLATLLYTIGFLAGVAVPKGIDDGAVGPAWRALLVDAALLTLFAMQHSVMARPWFKRWWTRFVPTSVERSTYVLASTAVLVLLLWQWQPLPAEVWSVGPSWARAVLWAVYALGWIVLVFSTFAVGHFDLFGLRQILARARDRNYAEPEFREPLIYRLVRHPLMVGFLIAFWAAPDLSVGRLVFALAASGYIMVGVRLEEHDLRAQLGEPYERYLRRVPRFVPRPGALKQG</sequence>
<gene>
    <name evidence="14" type="ORF">Dsi01nite_072420</name>
</gene>
<dbReference type="RefSeq" id="WP_203850896.1">
    <property type="nucleotide sequence ID" value="NZ_BAAAVW010000008.1"/>
</dbReference>
<evidence type="ECO:0000256" key="9">
    <source>
        <dbReference type="ARBA" id="ARBA00022989"/>
    </source>
</evidence>
<feature type="domain" description="NnrU" evidence="13">
    <location>
        <begin position="55"/>
        <end position="190"/>
    </location>
</feature>
<evidence type="ECO:0000313" key="15">
    <source>
        <dbReference type="Proteomes" id="UP000660611"/>
    </source>
</evidence>
<evidence type="ECO:0000256" key="5">
    <source>
        <dbReference type="ARBA" id="ARBA00022603"/>
    </source>
</evidence>
<evidence type="ECO:0000313" key="14">
    <source>
        <dbReference type="EMBL" id="GIG49201.1"/>
    </source>
</evidence>
<comment type="similarity">
    <text evidence="3">Belongs to the nurim family.</text>
</comment>
<keyword evidence="7" id="KW-0949">S-adenosyl-L-methionine</keyword>
<dbReference type="InterPro" id="IPR054700">
    <property type="entry name" value="MddA"/>
</dbReference>
<feature type="transmembrane region" description="Helical" evidence="12">
    <location>
        <begin position="46"/>
        <end position="66"/>
    </location>
</feature>
<organism evidence="14 15">
    <name type="scientific">Dactylosporangium siamense</name>
    <dbReference type="NCBI Taxonomy" id="685454"/>
    <lineage>
        <taxon>Bacteria</taxon>
        <taxon>Bacillati</taxon>
        <taxon>Actinomycetota</taxon>
        <taxon>Actinomycetes</taxon>
        <taxon>Micromonosporales</taxon>
        <taxon>Micromonosporaceae</taxon>
        <taxon>Dactylosporangium</taxon>
    </lineage>
</organism>
<dbReference type="AlphaFoldDB" id="A0A919PRB1"/>
<evidence type="ECO:0000256" key="7">
    <source>
        <dbReference type="ARBA" id="ARBA00022691"/>
    </source>
</evidence>
<evidence type="ECO:0000256" key="12">
    <source>
        <dbReference type="SAM" id="Phobius"/>
    </source>
</evidence>
<evidence type="ECO:0000259" key="13">
    <source>
        <dbReference type="Pfam" id="PF07298"/>
    </source>
</evidence>
<dbReference type="Proteomes" id="UP000660611">
    <property type="component" value="Unassembled WGS sequence"/>
</dbReference>
<keyword evidence="6" id="KW-0808">Transferase</keyword>
<comment type="subcellular location">
    <subcellularLocation>
        <location evidence="2">Membrane</location>
        <topology evidence="2">Multi-pass membrane protein</topology>
    </subcellularLocation>
</comment>
<evidence type="ECO:0000256" key="10">
    <source>
        <dbReference type="ARBA" id="ARBA00023136"/>
    </source>
</evidence>
<comment type="function">
    <text evidence="1">Catalyzes the methylation of methanethiol (MeSH) to yield dimethylsulphide (DMS).</text>
</comment>
<keyword evidence="5" id="KW-0489">Methyltransferase</keyword>
<dbReference type="EC" id="2.1.1.334" evidence="4"/>
<evidence type="ECO:0000256" key="3">
    <source>
        <dbReference type="ARBA" id="ARBA00010631"/>
    </source>
</evidence>
<evidence type="ECO:0000256" key="2">
    <source>
        <dbReference type="ARBA" id="ARBA00004141"/>
    </source>
</evidence>